<reference evidence="1 2" key="1">
    <citation type="submission" date="2015-03" db="EMBL/GenBank/DDBJ databases">
        <authorList>
            <consortium name="Pathogen Informatics"/>
        </authorList>
    </citation>
    <scope>NUCLEOTIDE SEQUENCE [LARGE SCALE GENOMIC DNA]</scope>
    <source>
        <strain evidence="1 2">H09601792</strain>
    </source>
</reference>
<name>A0A654TP34_MYCTX</name>
<evidence type="ECO:0000313" key="2">
    <source>
        <dbReference type="Proteomes" id="UP000046947"/>
    </source>
</evidence>
<gene>
    <name evidence="1" type="ORF">ERS007688_02487</name>
</gene>
<protein>
    <submittedName>
        <fullName evidence="1">Uncharacterized protein</fullName>
    </submittedName>
</protein>
<evidence type="ECO:0000313" key="1">
    <source>
        <dbReference type="EMBL" id="CFE55932.1"/>
    </source>
</evidence>
<dbReference type="Proteomes" id="UP000046947">
    <property type="component" value="Unassembled WGS sequence"/>
</dbReference>
<dbReference type="EMBL" id="CFOH01000420">
    <property type="protein sequence ID" value="CFE55932.1"/>
    <property type="molecule type" value="Genomic_DNA"/>
</dbReference>
<proteinExistence type="predicted"/>
<accession>A0A654TP34</accession>
<dbReference type="AlphaFoldDB" id="A0A654TP34"/>
<sequence>MRVALIELAAGNPAVDQAVYVLVDLLLLLADLGDLLAGEPLGDVGLLLEVHGGPLGVARDRSEQPDRVLVQRFTGRPGRIVVHGGQGALGRLTVNVEQDQRLAGVVVIDRCFVEPDHIGDVVHPGAVITARRE</sequence>
<organism evidence="1 2">
    <name type="scientific">Mycobacterium tuberculosis</name>
    <dbReference type="NCBI Taxonomy" id="1773"/>
    <lineage>
        <taxon>Bacteria</taxon>
        <taxon>Bacillati</taxon>
        <taxon>Actinomycetota</taxon>
        <taxon>Actinomycetes</taxon>
        <taxon>Mycobacteriales</taxon>
        <taxon>Mycobacteriaceae</taxon>
        <taxon>Mycobacterium</taxon>
        <taxon>Mycobacterium tuberculosis complex</taxon>
    </lineage>
</organism>